<dbReference type="Pfam" id="PF00703">
    <property type="entry name" value="Glyco_hydro_2"/>
    <property type="match status" value="1"/>
</dbReference>
<dbReference type="OrthoDB" id="9758603at2"/>
<name>A0A542E055_9MICO</name>
<dbReference type="SUPFAM" id="SSF51445">
    <property type="entry name" value="(Trans)glycosidases"/>
    <property type="match status" value="1"/>
</dbReference>
<dbReference type="InterPro" id="IPR013783">
    <property type="entry name" value="Ig-like_fold"/>
</dbReference>
<comment type="similarity">
    <text evidence="2">Belongs to the glycosyl hydrolase 2 family.</text>
</comment>
<dbReference type="InterPro" id="IPR036156">
    <property type="entry name" value="Beta-gal/glucu_dom_sf"/>
</dbReference>
<evidence type="ECO:0000256" key="2">
    <source>
        <dbReference type="ARBA" id="ARBA00007401"/>
    </source>
</evidence>
<reference evidence="8 9" key="1">
    <citation type="submission" date="2019-06" db="EMBL/GenBank/DDBJ databases">
        <title>Sequencing the genomes of 1000 actinobacteria strains.</title>
        <authorList>
            <person name="Klenk H.-P."/>
        </authorList>
    </citation>
    <scope>NUCLEOTIDE SEQUENCE [LARGE SCALE GENOMIC DNA]</scope>
    <source>
        <strain evidence="8 9">DSM 18607</strain>
    </source>
</reference>
<evidence type="ECO:0000256" key="1">
    <source>
        <dbReference type="ARBA" id="ARBA00000829"/>
    </source>
</evidence>
<dbReference type="AlphaFoldDB" id="A0A542E055"/>
<evidence type="ECO:0000313" key="9">
    <source>
        <dbReference type="Proteomes" id="UP000317893"/>
    </source>
</evidence>
<dbReference type="GO" id="GO:0004567">
    <property type="term" value="F:beta-mannosidase activity"/>
    <property type="evidence" value="ECO:0007669"/>
    <property type="project" value="UniProtKB-EC"/>
</dbReference>
<evidence type="ECO:0000313" key="8">
    <source>
        <dbReference type="EMBL" id="TQJ08732.1"/>
    </source>
</evidence>
<dbReference type="Gene3D" id="3.20.20.80">
    <property type="entry name" value="Glycosidases"/>
    <property type="match status" value="1"/>
</dbReference>
<keyword evidence="5" id="KW-0326">Glycosidase</keyword>
<gene>
    <name evidence="8" type="ORF">FB458_1824</name>
</gene>
<sequence length="842" mass="91937">MLEPVDLGGDGWTLRLLGGWDDLPAGMPLPAVPPPAVPAQVPGTVHTDLMAAGLLADPHLGLQEAAAQWVGLLDWSWSRPLPAELAPQQGERVDLVLEGLDTVVTVRVGDEVVLRSESMHLAHRVDVTDALSRAAGEGPLVVDVRSAIRFARERRDALGDLPQDYEHPYNFVRKAAYSMGWDWGPTLSTAGVWRPVRLERWRTARLGEVLLRADLPPGSDVATVVVEPDVVVADGVDPAGLRVEVEVADADGVVVASTDAGGDAARVEVAVAAPRRWWPRGYGAPYRHRVTVRLRDADGGLLHEHVRHVGFRSVALDTTPDEIGRPFTLLVNDRPVFVLGANWIPRDSFLPRVTPDRLRASVGDALDAGMNLLRVWGGGVVEDDALLELCDEVGLMLWQDFPFACAAYPQDEGTVALVRAEAQDAVRRLVPHPSVVLFNGSNENELAASDWGWDVRAPGRPWGERLWEEVLPAVVHELAPQHPYIPSSPTSLDPQVHPNDPDHGATHQWDVWNRLDFTHYRDAVPRFAAEYGFQGPPGRSTFRRALGQDPVDWRSPLVRAHQKQAGGTERLNRNLAGHTAPPATYADWHLATSLNQAWALRTAVTHLRSWWPRSAGSVIWQLDDCWPVVSWSLVDGDGVRKPAWYAVRAAHAPRLVTVQPREAGLVAALVNDTDEEWAATLRLVRRHVDGRELATAVREVRVPARDVATVPVPVAVRSARRRREELVVASVDGLEGVVGGRDVWALVDQDALLLPAGRRTASVVVTGPGEADVVVEAQETMLDTVLLPDLVAPSARAESCLVTLFPGERHVFRVMGLGDADPTLLTGPEVLRCANEVTRAHG</sequence>
<evidence type="ECO:0000256" key="4">
    <source>
        <dbReference type="ARBA" id="ARBA00022801"/>
    </source>
</evidence>
<dbReference type="InterPro" id="IPR017853">
    <property type="entry name" value="GH"/>
</dbReference>
<evidence type="ECO:0000259" key="7">
    <source>
        <dbReference type="Pfam" id="PF22666"/>
    </source>
</evidence>
<dbReference type="SUPFAM" id="SSF49303">
    <property type="entry name" value="beta-Galactosidase/glucuronidase domain"/>
    <property type="match status" value="1"/>
</dbReference>
<proteinExistence type="inferred from homology"/>
<evidence type="ECO:0000259" key="6">
    <source>
        <dbReference type="Pfam" id="PF00703"/>
    </source>
</evidence>
<dbReference type="GO" id="GO:0006516">
    <property type="term" value="P:glycoprotein catabolic process"/>
    <property type="evidence" value="ECO:0007669"/>
    <property type="project" value="TreeGrafter"/>
</dbReference>
<dbReference type="Gene3D" id="2.60.120.260">
    <property type="entry name" value="Galactose-binding domain-like"/>
    <property type="match status" value="1"/>
</dbReference>
<dbReference type="InterPro" id="IPR054593">
    <property type="entry name" value="Beta-mannosidase-like_N2"/>
</dbReference>
<dbReference type="SUPFAM" id="SSF49785">
    <property type="entry name" value="Galactose-binding domain-like"/>
    <property type="match status" value="1"/>
</dbReference>
<dbReference type="EMBL" id="VFMN01000001">
    <property type="protein sequence ID" value="TQJ08732.1"/>
    <property type="molecule type" value="Genomic_DNA"/>
</dbReference>
<dbReference type="InterPro" id="IPR008979">
    <property type="entry name" value="Galactose-bd-like_sf"/>
</dbReference>
<protein>
    <recommendedName>
        <fullName evidence="3">beta-mannosidase</fullName>
        <ecNumber evidence="3">3.2.1.25</ecNumber>
    </recommendedName>
</protein>
<comment type="catalytic activity">
    <reaction evidence="1">
        <text>Hydrolysis of terminal, non-reducing beta-D-mannose residues in beta-D-mannosides.</text>
        <dbReference type="EC" id="3.2.1.25"/>
    </reaction>
</comment>
<evidence type="ECO:0000256" key="3">
    <source>
        <dbReference type="ARBA" id="ARBA00012754"/>
    </source>
</evidence>
<keyword evidence="9" id="KW-1185">Reference proteome</keyword>
<feature type="domain" description="Glycoside hydrolase family 2 immunoglobulin-like beta-sandwich" evidence="6">
    <location>
        <begin position="222"/>
        <end position="312"/>
    </location>
</feature>
<dbReference type="RefSeq" id="WP_141848209.1">
    <property type="nucleotide sequence ID" value="NZ_BAAAPR010000004.1"/>
</dbReference>
<keyword evidence="4" id="KW-0378">Hydrolase</keyword>
<accession>A0A542E055</accession>
<organism evidence="8 9">
    <name type="scientific">Lapillicoccus jejuensis</name>
    <dbReference type="NCBI Taxonomy" id="402171"/>
    <lineage>
        <taxon>Bacteria</taxon>
        <taxon>Bacillati</taxon>
        <taxon>Actinomycetota</taxon>
        <taxon>Actinomycetes</taxon>
        <taxon>Micrococcales</taxon>
        <taxon>Intrasporangiaceae</taxon>
        <taxon>Lapillicoccus</taxon>
    </lineage>
</organism>
<evidence type="ECO:0000256" key="5">
    <source>
        <dbReference type="ARBA" id="ARBA00023295"/>
    </source>
</evidence>
<dbReference type="EC" id="3.2.1.25" evidence="3"/>
<dbReference type="Proteomes" id="UP000317893">
    <property type="component" value="Unassembled WGS sequence"/>
</dbReference>
<dbReference type="GO" id="GO:0005975">
    <property type="term" value="P:carbohydrate metabolic process"/>
    <property type="evidence" value="ECO:0007669"/>
    <property type="project" value="InterPro"/>
</dbReference>
<dbReference type="PANTHER" id="PTHR43730">
    <property type="entry name" value="BETA-MANNOSIDASE"/>
    <property type="match status" value="1"/>
</dbReference>
<dbReference type="InterPro" id="IPR006102">
    <property type="entry name" value="Ig-like_GH2"/>
</dbReference>
<dbReference type="InterPro" id="IPR050887">
    <property type="entry name" value="Beta-mannosidase_GH2"/>
</dbReference>
<dbReference type="Pfam" id="PF22666">
    <property type="entry name" value="Glyco_hydro_2_N2"/>
    <property type="match status" value="1"/>
</dbReference>
<dbReference type="PANTHER" id="PTHR43730:SF1">
    <property type="entry name" value="BETA-MANNOSIDASE"/>
    <property type="match status" value="1"/>
</dbReference>
<feature type="domain" description="Beta-mannosidase-like galactose-binding" evidence="7">
    <location>
        <begin position="36"/>
        <end position="194"/>
    </location>
</feature>
<dbReference type="FunFam" id="3.20.20.80:FF:000050">
    <property type="entry name" value="Beta-mannosidase B"/>
    <property type="match status" value="1"/>
</dbReference>
<comment type="caution">
    <text evidence="8">The sequence shown here is derived from an EMBL/GenBank/DDBJ whole genome shotgun (WGS) entry which is preliminary data.</text>
</comment>
<dbReference type="Gene3D" id="2.60.40.10">
    <property type="entry name" value="Immunoglobulins"/>
    <property type="match status" value="1"/>
</dbReference>